<sequence length="230" mass="25184">MRRVHLTLSALLLSLSAGVLSVGAHADEHVDPWESFNRPVFTFNDTLDTYALRPIAKGYNYVTPQILDDGISNVFDNVGEVNNLANNLLQGKLHNAGVDTARLLINTTVGLLGFFDVATHAGLTRSNEDFGQTLAVWGLGSGPYVMVPFLGPSTPRDFTGTLADTTRIMVGNIGHVPTRNSITATNVIDTRADLLESEKLITGDKYTFIRNAYLQRRDYLINDGVVEDDF</sequence>
<evidence type="ECO:0000256" key="3">
    <source>
        <dbReference type="SAM" id="SignalP"/>
    </source>
</evidence>
<gene>
    <name evidence="4" type="ORF">SAMN05216214_10650</name>
</gene>
<evidence type="ECO:0000256" key="1">
    <source>
        <dbReference type="ARBA" id="ARBA00010634"/>
    </source>
</evidence>
<comment type="similarity">
    <text evidence="1">Belongs to the MlaA family.</text>
</comment>
<dbReference type="Proteomes" id="UP000185766">
    <property type="component" value="Unassembled WGS sequence"/>
</dbReference>
<dbReference type="AlphaFoldDB" id="A0A1H7KQE8"/>
<name>A0A1H7KQE8_9GAMM</name>
<evidence type="ECO:0000313" key="5">
    <source>
        <dbReference type="Proteomes" id="UP000185766"/>
    </source>
</evidence>
<dbReference type="PANTHER" id="PTHR30035">
    <property type="entry name" value="LIPOPROTEIN VACJ-RELATED"/>
    <property type="match status" value="1"/>
</dbReference>
<dbReference type="Pfam" id="PF04333">
    <property type="entry name" value="MlaA"/>
    <property type="match status" value="1"/>
</dbReference>
<feature type="chain" id="PRO_5010223918" evidence="3">
    <location>
        <begin position="27"/>
        <end position="230"/>
    </location>
</feature>
<dbReference type="PANTHER" id="PTHR30035:SF3">
    <property type="entry name" value="INTERMEMBRANE PHOSPHOLIPID TRANSPORT SYSTEM LIPOPROTEIN MLAA"/>
    <property type="match status" value="1"/>
</dbReference>
<dbReference type="InterPro" id="IPR007428">
    <property type="entry name" value="MlaA"/>
</dbReference>
<dbReference type="EMBL" id="FOAS01000006">
    <property type="protein sequence ID" value="SEK89051.1"/>
    <property type="molecule type" value="Genomic_DNA"/>
</dbReference>
<proteinExistence type="inferred from homology"/>
<dbReference type="GO" id="GO:0120010">
    <property type="term" value="P:intermembrane phospholipid transfer"/>
    <property type="evidence" value="ECO:0007669"/>
    <property type="project" value="TreeGrafter"/>
</dbReference>
<dbReference type="STRING" id="1429083.GCA_001885685_00981"/>
<dbReference type="RefSeq" id="WP_074866802.1">
    <property type="nucleotide sequence ID" value="NZ_FOAS01000006.1"/>
</dbReference>
<feature type="signal peptide" evidence="3">
    <location>
        <begin position="1"/>
        <end position="26"/>
    </location>
</feature>
<evidence type="ECO:0000256" key="2">
    <source>
        <dbReference type="ARBA" id="ARBA00022729"/>
    </source>
</evidence>
<keyword evidence="2 3" id="KW-0732">Signal</keyword>
<evidence type="ECO:0000313" key="4">
    <source>
        <dbReference type="EMBL" id="SEK89051.1"/>
    </source>
</evidence>
<keyword evidence="5" id="KW-1185">Reference proteome</keyword>
<reference evidence="4 5" key="1">
    <citation type="submission" date="2016-10" db="EMBL/GenBank/DDBJ databases">
        <authorList>
            <person name="de Groot N.N."/>
        </authorList>
    </citation>
    <scope>NUCLEOTIDE SEQUENCE [LARGE SCALE GENOMIC DNA]</scope>
    <source>
        <strain evidence="4 5">JCM 19513</strain>
    </source>
</reference>
<dbReference type="PRINTS" id="PR01805">
    <property type="entry name" value="VACJLIPOPROT"/>
</dbReference>
<accession>A0A1H7KQE8</accession>
<organism evidence="4 5">
    <name type="scientific">Atopomonas hussainii</name>
    <dbReference type="NCBI Taxonomy" id="1429083"/>
    <lineage>
        <taxon>Bacteria</taxon>
        <taxon>Pseudomonadati</taxon>
        <taxon>Pseudomonadota</taxon>
        <taxon>Gammaproteobacteria</taxon>
        <taxon>Pseudomonadales</taxon>
        <taxon>Pseudomonadaceae</taxon>
        <taxon>Atopomonas</taxon>
    </lineage>
</organism>
<dbReference type="GO" id="GO:0016020">
    <property type="term" value="C:membrane"/>
    <property type="evidence" value="ECO:0007669"/>
    <property type="project" value="InterPro"/>
</dbReference>
<keyword evidence="4" id="KW-0449">Lipoprotein</keyword>
<protein>
    <submittedName>
        <fullName evidence="4">Phospholipid-binding lipoprotein MlaA</fullName>
    </submittedName>
</protein>